<dbReference type="PANTHER" id="PTHR47780">
    <property type="entry name" value="PROTEIN SET DOMAIN GROUP 41"/>
    <property type="match status" value="1"/>
</dbReference>
<accession>A0AAD1ZTA6</accession>
<evidence type="ECO:0000313" key="2">
    <source>
        <dbReference type="EMBL" id="CAI9775454.1"/>
    </source>
</evidence>
<dbReference type="InterPro" id="IPR046341">
    <property type="entry name" value="SET_dom_sf"/>
</dbReference>
<evidence type="ECO:0008006" key="4">
    <source>
        <dbReference type="Google" id="ProtNLM"/>
    </source>
</evidence>
<name>A0AAD1ZTA6_9LAMI</name>
<dbReference type="CDD" id="cd20071">
    <property type="entry name" value="SET_SMYD"/>
    <property type="match status" value="1"/>
</dbReference>
<feature type="region of interest" description="Disordered" evidence="1">
    <location>
        <begin position="196"/>
        <end position="215"/>
    </location>
</feature>
<dbReference type="PANTHER" id="PTHR47780:SF1">
    <property type="entry name" value="PROTEIN SET DOMAIN GROUP 41"/>
    <property type="match status" value="1"/>
</dbReference>
<protein>
    <recommendedName>
        <fullName evidence="4">SET domain-containing protein</fullName>
    </recommendedName>
</protein>
<proteinExistence type="predicted"/>
<dbReference type="AlphaFoldDB" id="A0AAD1ZTA6"/>
<evidence type="ECO:0000256" key="1">
    <source>
        <dbReference type="SAM" id="MobiDB-lite"/>
    </source>
</evidence>
<reference evidence="2" key="1">
    <citation type="submission" date="2023-05" db="EMBL/GenBank/DDBJ databases">
        <authorList>
            <person name="Huff M."/>
        </authorList>
    </citation>
    <scope>NUCLEOTIDE SEQUENCE</scope>
</reference>
<keyword evidence="3" id="KW-1185">Reference proteome</keyword>
<dbReference type="Gene3D" id="2.170.270.10">
    <property type="entry name" value="SET domain"/>
    <property type="match status" value="1"/>
</dbReference>
<dbReference type="SUPFAM" id="SSF82199">
    <property type="entry name" value="SET domain"/>
    <property type="match status" value="1"/>
</dbReference>
<dbReference type="Gene3D" id="1.25.40.10">
    <property type="entry name" value="Tetratricopeptide repeat domain"/>
    <property type="match status" value="1"/>
</dbReference>
<dbReference type="InterPro" id="IPR011990">
    <property type="entry name" value="TPR-like_helical_dom_sf"/>
</dbReference>
<organism evidence="2 3">
    <name type="scientific">Fraxinus pennsylvanica</name>
    <dbReference type="NCBI Taxonomy" id="56036"/>
    <lineage>
        <taxon>Eukaryota</taxon>
        <taxon>Viridiplantae</taxon>
        <taxon>Streptophyta</taxon>
        <taxon>Embryophyta</taxon>
        <taxon>Tracheophyta</taxon>
        <taxon>Spermatophyta</taxon>
        <taxon>Magnoliopsida</taxon>
        <taxon>eudicotyledons</taxon>
        <taxon>Gunneridae</taxon>
        <taxon>Pentapetalae</taxon>
        <taxon>asterids</taxon>
        <taxon>lamiids</taxon>
        <taxon>Lamiales</taxon>
        <taxon>Oleaceae</taxon>
        <taxon>Oleeae</taxon>
        <taxon>Fraxinus</taxon>
    </lineage>
</organism>
<evidence type="ECO:0000313" key="3">
    <source>
        <dbReference type="Proteomes" id="UP000834106"/>
    </source>
</evidence>
<dbReference type="Proteomes" id="UP000834106">
    <property type="component" value="Chromosome 14"/>
</dbReference>
<sequence>MQRQATEDIPIGKDLVPPLPPLAAALHNSTLSTHCAACFSLLPTQPFDLLIPPVSQFSQHVPDGTPTLFYCSPRCSSLDSSLHFSSAEGQLLSRLHKKPSSEWPDSSNLRLSLRLLHKFEQERDLRRMSGLENNDNHLPFQETENKEGPDEYFERKEQPNVDMKNWNQDDGAWERIAGLMTNRERLIFQEDKNDYLQETGNGEDPDENVKNSSEKDAFLKRIRKGAKLMAMARRMHGSDVNVNVVSPKEYVVEEMVLCLVLTNAAEVLDKSGCSVGVAVYGTMFSWFNHSCSPNAWYRFLTGPEHADDLRSRISLSTMENGNEILIEGKEAYGPRVIVRSIKAIKEGEGVTIAYTDVFQSKKMRQYMLWMKYQFNCGCKRCSAEPASYVDCALQAIYAVKVDCLEKISDHDLYRDEEIENLTDFIDNVINHYLCFGDPKSCCEKLENLLSHGHFVEQLEPKEAESRQILKLHPFHHLSLNAYATLASMYKVRANDLLALDSGIDGDNFEAFNMHRTSVAYSLLHAGVTHHLFTFESSFIVSVANSWKNAGESLLSFAKCSSWNLFLKLGTFEKITRQFYNCISTITSKVWRSLISEGSYLKAIENPIEFSWLAPPDSFKVADFGAHFPKIGMEKDLSRCEAMECTNQDTTNLILLSIHCLRYGAFLSSICYGLHP</sequence>
<gene>
    <name evidence="2" type="ORF">FPE_LOCUS22884</name>
</gene>
<feature type="region of interest" description="Disordered" evidence="1">
    <location>
        <begin position="131"/>
        <end position="150"/>
    </location>
</feature>
<dbReference type="EMBL" id="OU503049">
    <property type="protein sequence ID" value="CAI9775454.1"/>
    <property type="molecule type" value="Genomic_DNA"/>
</dbReference>